<comment type="caution">
    <text evidence="3">The sequence shown here is derived from an EMBL/GenBank/DDBJ whole genome shotgun (WGS) entry which is preliminary data.</text>
</comment>
<proteinExistence type="predicted"/>
<dbReference type="AlphaFoldDB" id="A0A9X1QQJ6"/>
<organism evidence="3 4">
    <name type="scientific">Corynebacterium uropygiale</name>
    <dbReference type="NCBI Taxonomy" id="1775911"/>
    <lineage>
        <taxon>Bacteria</taxon>
        <taxon>Bacillati</taxon>
        <taxon>Actinomycetota</taxon>
        <taxon>Actinomycetes</taxon>
        <taxon>Mycobacteriales</taxon>
        <taxon>Corynebacteriaceae</taxon>
        <taxon>Corynebacterium</taxon>
    </lineage>
</organism>
<dbReference type="InterPro" id="IPR029044">
    <property type="entry name" value="Nucleotide-diphossugar_trans"/>
</dbReference>
<evidence type="ECO:0000313" key="4">
    <source>
        <dbReference type="Proteomes" id="UP001139336"/>
    </source>
</evidence>
<dbReference type="Pfam" id="PF12804">
    <property type="entry name" value="NTP_transf_3"/>
    <property type="match status" value="1"/>
</dbReference>
<keyword evidence="1 3" id="KW-0808">Transferase</keyword>
<dbReference type="EMBL" id="JAKGSI010000003">
    <property type="protein sequence ID" value="MCF4006946.1"/>
    <property type="molecule type" value="Genomic_DNA"/>
</dbReference>
<evidence type="ECO:0000256" key="1">
    <source>
        <dbReference type="ARBA" id="ARBA00022679"/>
    </source>
</evidence>
<dbReference type="PANTHER" id="PTHR19136">
    <property type="entry name" value="MOLYBDENUM COFACTOR GUANYLYLTRANSFERASE"/>
    <property type="match status" value="1"/>
</dbReference>
<reference evidence="3" key="1">
    <citation type="submission" date="2022-01" db="EMBL/GenBank/DDBJ databases">
        <title>Corynebacterium sp. nov isolated from isolated from the feces of the greater white-fronted geese (Anser albifrons) at Poyang Lake, PR China.</title>
        <authorList>
            <person name="Liu Q."/>
        </authorList>
    </citation>
    <scope>NUCLEOTIDE SEQUENCE</scope>
    <source>
        <strain evidence="3">JCM 32435</strain>
    </source>
</reference>
<dbReference type="Proteomes" id="UP001139336">
    <property type="component" value="Unassembled WGS sequence"/>
</dbReference>
<dbReference type="RefSeq" id="WP_236118862.1">
    <property type="nucleotide sequence ID" value="NZ_JAKGSI010000003.1"/>
</dbReference>
<dbReference type="InterPro" id="IPR025877">
    <property type="entry name" value="MobA-like_NTP_Trfase"/>
</dbReference>
<keyword evidence="4" id="KW-1185">Reference proteome</keyword>
<dbReference type="SUPFAM" id="SSF53448">
    <property type="entry name" value="Nucleotide-diphospho-sugar transferases"/>
    <property type="match status" value="1"/>
</dbReference>
<dbReference type="PANTHER" id="PTHR19136:SF81">
    <property type="entry name" value="MOLYBDENUM COFACTOR GUANYLYLTRANSFERASE"/>
    <property type="match status" value="1"/>
</dbReference>
<feature type="domain" description="MobA-like NTP transferase" evidence="2">
    <location>
        <begin position="9"/>
        <end position="169"/>
    </location>
</feature>
<dbReference type="Gene3D" id="3.90.550.10">
    <property type="entry name" value="Spore Coat Polysaccharide Biosynthesis Protein SpsA, Chain A"/>
    <property type="match status" value="1"/>
</dbReference>
<accession>A0A9X1QQJ6</accession>
<evidence type="ECO:0000259" key="2">
    <source>
        <dbReference type="Pfam" id="PF12804"/>
    </source>
</evidence>
<name>A0A9X1QQJ6_9CORY</name>
<dbReference type="GO" id="GO:0016779">
    <property type="term" value="F:nucleotidyltransferase activity"/>
    <property type="evidence" value="ECO:0007669"/>
    <property type="project" value="TreeGrafter"/>
</dbReference>
<gene>
    <name evidence="3" type="ORF">L1O03_07110</name>
</gene>
<evidence type="ECO:0000313" key="3">
    <source>
        <dbReference type="EMBL" id="MCF4006946.1"/>
    </source>
</evidence>
<protein>
    <submittedName>
        <fullName evidence="3">NTP transferase domain-containing protein</fullName>
    </submittedName>
</protein>
<sequence>MSIVPGIDVIILAGGRGERMGGRDKAMVSVDGDTLLDTLLDEVSLLDGLQQVAVVSSRSPEVRPGVKLVAEDPPFSGPLSALDAGVRALRAQAAAYTALLAVDAPHSAALLPDLLDALESTPRAGLAAVSTSADGIQPLCTLWHTTELWRTLDGIETTDRALKSILDGHGRIALIPGTGEERDYDTLEELRELGDVEDSGRG</sequence>